<comment type="caution">
    <text evidence="1">The sequence shown here is derived from an EMBL/GenBank/DDBJ whole genome shotgun (WGS) entry which is preliminary data.</text>
</comment>
<evidence type="ECO:0000313" key="3">
    <source>
        <dbReference type="Proteomes" id="UP001642409"/>
    </source>
</evidence>
<evidence type="ECO:0000313" key="1">
    <source>
        <dbReference type="EMBL" id="CAI9931510.1"/>
    </source>
</evidence>
<dbReference type="EMBL" id="CAXDID020000298">
    <property type="protein sequence ID" value="CAL6072932.1"/>
    <property type="molecule type" value="Genomic_DNA"/>
</dbReference>
<organism evidence="1">
    <name type="scientific">Hexamita inflata</name>
    <dbReference type="NCBI Taxonomy" id="28002"/>
    <lineage>
        <taxon>Eukaryota</taxon>
        <taxon>Metamonada</taxon>
        <taxon>Diplomonadida</taxon>
        <taxon>Hexamitidae</taxon>
        <taxon>Hexamitinae</taxon>
        <taxon>Hexamita</taxon>
    </lineage>
</organism>
<keyword evidence="3" id="KW-1185">Reference proteome</keyword>
<name>A0AA86TWA9_9EUKA</name>
<sequence length="110" mass="12657">MSQTYYEPFIQLGSPLAVAQLVRSRTIHITRKSTRGGTAHPITNHYQSFSSSLRPSKLRFSRPSFFASAPLKKTSKDNLKGDLKDVLKVWRLMNVVKKEPLAYTFYRHTQ</sequence>
<accession>A0AA86TWA9</accession>
<dbReference type="AlphaFoldDB" id="A0AA86TWA9"/>
<proteinExistence type="predicted"/>
<evidence type="ECO:0000313" key="2">
    <source>
        <dbReference type="EMBL" id="CAL6072932.1"/>
    </source>
</evidence>
<dbReference type="Proteomes" id="UP001642409">
    <property type="component" value="Unassembled WGS sequence"/>
</dbReference>
<protein>
    <submittedName>
        <fullName evidence="2">Hypothetical_protein</fullName>
    </submittedName>
</protein>
<gene>
    <name evidence="1" type="ORF">HINF_LOCUS19155</name>
    <name evidence="2" type="ORF">HINF_LOCUS55860</name>
</gene>
<dbReference type="EMBL" id="CATOUU010000492">
    <property type="protein sequence ID" value="CAI9931510.1"/>
    <property type="molecule type" value="Genomic_DNA"/>
</dbReference>
<reference evidence="1" key="1">
    <citation type="submission" date="2023-06" db="EMBL/GenBank/DDBJ databases">
        <authorList>
            <person name="Kurt Z."/>
        </authorList>
    </citation>
    <scope>NUCLEOTIDE SEQUENCE</scope>
</reference>
<reference evidence="2 3" key="2">
    <citation type="submission" date="2024-07" db="EMBL/GenBank/DDBJ databases">
        <authorList>
            <person name="Akdeniz Z."/>
        </authorList>
    </citation>
    <scope>NUCLEOTIDE SEQUENCE [LARGE SCALE GENOMIC DNA]</scope>
</reference>